<organism evidence="2">
    <name type="scientific">marine sediment metagenome</name>
    <dbReference type="NCBI Taxonomy" id="412755"/>
    <lineage>
        <taxon>unclassified sequences</taxon>
        <taxon>metagenomes</taxon>
        <taxon>ecological metagenomes</taxon>
    </lineage>
</organism>
<dbReference type="EMBL" id="BARW01035117">
    <property type="protein sequence ID" value="GAJ17879.1"/>
    <property type="molecule type" value="Genomic_DNA"/>
</dbReference>
<feature type="non-terminal residue" evidence="2">
    <location>
        <position position="1"/>
    </location>
</feature>
<keyword evidence="1" id="KW-0472">Membrane</keyword>
<evidence type="ECO:0000256" key="1">
    <source>
        <dbReference type="SAM" id="Phobius"/>
    </source>
</evidence>
<keyword evidence="1" id="KW-1133">Transmembrane helix</keyword>
<reference evidence="2" key="1">
    <citation type="journal article" date="2014" name="Front. Microbiol.">
        <title>High frequency of phylogenetically diverse reductive dehalogenase-homologous genes in deep subseafloor sedimentary metagenomes.</title>
        <authorList>
            <person name="Kawai M."/>
            <person name="Futagami T."/>
            <person name="Toyoda A."/>
            <person name="Takaki Y."/>
            <person name="Nishi S."/>
            <person name="Hori S."/>
            <person name="Arai W."/>
            <person name="Tsubouchi T."/>
            <person name="Morono Y."/>
            <person name="Uchiyama I."/>
            <person name="Ito T."/>
            <person name="Fujiyama A."/>
            <person name="Inagaki F."/>
            <person name="Takami H."/>
        </authorList>
    </citation>
    <scope>NUCLEOTIDE SEQUENCE</scope>
    <source>
        <strain evidence="2">Expedition CK06-06</strain>
    </source>
</reference>
<evidence type="ECO:0000313" key="2">
    <source>
        <dbReference type="EMBL" id="GAJ17879.1"/>
    </source>
</evidence>
<name>X1UK37_9ZZZZ</name>
<keyword evidence="1" id="KW-0812">Transmembrane</keyword>
<comment type="caution">
    <text evidence="2">The sequence shown here is derived from an EMBL/GenBank/DDBJ whole genome shotgun (WGS) entry which is preliminary data.</text>
</comment>
<feature type="transmembrane region" description="Helical" evidence="1">
    <location>
        <begin position="27"/>
        <end position="49"/>
    </location>
</feature>
<gene>
    <name evidence="2" type="ORF">S12H4_54853</name>
</gene>
<dbReference type="AlphaFoldDB" id="X1UK37"/>
<accession>X1UK37</accession>
<protein>
    <submittedName>
        <fullName evidence="2">Uncharacterized protein</fullName>
    </submittedName>
</protein>
<sequence length="58" mass="6690">VVYTSALMLGFIEIDIMKLEFGKRLRAILVILLALLVIEFTAFSFYLPWHDVLTNPYA</sequence>
<proteinExistence type="predicted"/>